<evidence type="ECO:0000256" key="1">
    <source>
        <dbReference type="ARBA" id="ARBA00004651"/>
    </source>
</evidence>
<dbReference type="InterPro" id="IPR000515">
    <property type="entry name" value="MetI-like"/>
</dbReference>
<keyword evidence="2 7" id="KW-0813">Transport</keyword>
<organism evidence="9 10">
    <name type="scientific">Paenibacillus terreus</name>
    <dbReference type="NCBI Taxonomy" id="1387834"/>
    <lineage>
        <taxon>Bacteria</taxon>
        <taxon>Bacillati</taxon>
        <taxon>Bacillota</taxon>
        <taxon>Bacilli</taxon>
        <taxon>Bacillales</taxon>
        <taxon>Paenibacillaceae</taxon>
        <taxon>Paenibacillus</taxon>
    </lineage>
</organism>
<keyword evidence="6 7" id="KW-0472">Membrane</keyword>
<evidence type="ECO:0000313" key="10">
    <source>
        <dbReference type="Proteomes" id="UP001580407"/>
    </source>
</evidence>
<dbReference type="RefSeq" id="WP_375526497.1">
    <property type="nucleotide sequence ID" value="NZ_JBHILM010000020.1"/>
</dbReference>
<dbReference type="Proteomes" id="UP001580407">
    <property type="component" value="Unassembled WGS sequence"/>
</dbReference>
<sequence>MNSKSLKIAPFALRWSMTAIMAVIVLLPLYWIFISSITPKGSLFASPIHYLPKSVTFSNYRDLFVQMNIGEMTYNTMIITLFSLIASVVFGIAAAYAFARNEHSRGLGLAYKLLLFSTLIPGIITARPLYDFMKSVKLIDSYTGLTILYTSALLPFSVMILHNFLKQIPITIEEAAEVDGANFMQILFQIVFPLMKPAIATISIINFITCLNDFFTPLFFSYNIKVLSVGITLIPRASNFEMPWDMISAMGWFIILPIILFVLIFEKNIMDGIMAGGVKQ</sequence>
<evidence type="ECO:0000259" key="8">
    <source>
        <dbReference type="PROSITE" id="PS50928"/>
    </source>
</evidence>
<keyword evidence="3" id="KW-1003">Cell membrane</keyword>
<evidence type="ECO:0000256" key="3">
    <source>
        <dbReference type="ARBA" id="ARBA00022475"/>
    </source>
</evidence>
<feature type="transmembrane region" description="Helical" evidence="7">
    <location>
        <begin position="12"/>
        <end position="33"/>
    </location>
</feature>
<dbReference type="PANTHER" id="PTHR43744:SF3">
    <property type="entry name" value="LACTOSE TRANSPORT SYSTEM PERMEASE PROTEIN LACG"/>
    <property type="match status" value="1"/>
</dbReference>
<evidence type="ECO:0000256" key="4">
    <source>
        <dbReference type="ARBA" id="ARBA00022692"/>
    </source>
</evidence>
<evidence type="ECO:0000256" key="6">
    <source>
        <dbReference type="ARBA" id="ARBA00023136"/>
    </source>
</evidence>
<feature type="transmembrane region" description="Helical" evidence="7">
    <location>
        <begin position="77"/>
        <end position="99"/>
    </location>
</feature>
<name>A0ABV5BAM2_9BACL</name>
<comment type="subcellular location">
    <subcellularLocation>
        <location evidence="1 7">Cell membrane</location>
        <topology evidence="1 7">Multi-pass membrane protein</topology>
    </subcellularLocation>
</comment>
<evidence type="ECO:0000256" key="7">
    <source>
        <dbReference type="RuleBase" id="RU363032"/>
    </source>
</evidence>
<gene>
    <name evidence="9" type="ORF">ACE3NQ_17650</name>
</gene>
<keyword evidence="4 7" id="KW-0812">Transmembrane</keyword>
<evidence type="ECO:0000313" key="9">
    <source>
        <dbReference type="EMBL" id="MFB5682745.1"/>
    </source>
</evidence>
<keyword evidence="10" id="KW-1185">Reference proteome</keyword>
<reference evidence="9 10" key="1">
    <citation type="submission" date="2024-09" db="EMBL/GenBank/DDBJ databases">
        <authorList>
            <person name="Ruan L."/>
        </authorList>
    </citation>
    <scope>NUCLEOTIDE SEQUENCE [LARGE SCALE GENOMIC DNA]</scope>
    <source>
        <strain evidence="9 10">D33</strain>
    </source>
</reference>
<feature type="transmembrane region" description="Helical" evidence="7">
    <location>
        <begin position="246"/>
        <end position="265"/>
    </location>
</feature>
<evidence type="ECO:0000256" key="2">
    <source>
        <dbReference type="ARBA" id="ARBA00022448"/>
    </source>
</evidence>
<proteinExistence type="inferred from homology"/>
<dbReference type="InterPro" id="IPR035906">
    <property type="entry name" value="MetI-like_sf"/>
</dbReference>
<feature type="domain" description="ABC transmembrane type-1" evidence="8">
    <location>
        <begin position="73"/>
        <end position="265"/>
    </location>
</feature>
<feature type="transmembrane region" description="Helical" evidence="7">
    <location>
        <begin position="186"/>
        <end position="208"/>
    </location>
</feature>
<dbReference type="Pfam" id="PF00528">
    <property type="entry name" value="BPD_transp_1"/>
    <property type="match status" value="1"/>
</dbReference>
<feature type="transmembrane region" description="Helical" evidence="7">
    <location>
        <begin position="142"/>
        <end position="165"/>
    </location>
</feature>
<protein>
    <submittedName>
        <fullName evidence="9">Carbohydrate ABC transporter permease</fullName>
    </submittedName>
</protein>
<keyword evidence="5 7" id="KW-1133">Transmembrane helix</keyword>
<dbReference type="CDD" id="cd06261">
    <property type="entry name" value="TM_PBP2"/>
    <property type="match status" value="1"/>
</dbReference>
<comment type="caution">
    <text evidence="9">The sequence shown here is derived from an EMBL/GenBank/DDBJ whole genome shotgun (WGS) entry which is preliminary data.</text>
</comment>
<dbReference type="PROSITE" id="PS50928">
    <property type="entry name" value="ABC_TM1"/>
    <property type="match status" value="1"/>
</dbReference>
<evidence type="ECO:0000256" key="5">
    <source>
        <dbReference type="ARBA" id="ARBA00022989"/>
    </source>
</evidence>
<comment type="similarity">
    <text evidence="7">Belongs to the binding-protein-dependent transport system permease family.</text>
</comment>
<dbReference type="PANTHER" id="PTHR43744">
    <property type="entry name" value="ABC TRANSPORTER PERMEASE PROTEIN MG189-RELATED-RELATED"/>
    <property type="match status" value="1"/>
</dbReference>
<dbReference type="SUPFAM" id="SSF161098">
    <property type="entry name" value="MetI-like"/>
    <property type="match status" value="1"/>
</dbReference>
<accession>A0ABV5BAM2</accession>
<feature type="transmembrane region" description="Helical" evidence="7">
    <location>
        <begin position="111"/>
        <end position="130"/>
    </location>
</feature>
<dbReference type="Gene3D" id="1.10.3720.10">
    <property type="entry name" value="MetI-like"/>
    <property type="match status" value="1"/>
</dbReference>
<dbReference type="EMBL" id="JBHILM010000020">
    <property type="protein sequence ID" value="MFB5682745.1"/>
    <property type="molecule type" value="Genomic_DNA"/>
</dbReference>